<dbReference type="Proteomes" id="UP000265140">
    <property type="component" value="Chromosome 15"/>
</dbReference>
<feature type="domain" description="Amino acid transporter transmembrane" evidence="11">
    <location>
        <begin position="111"/>
        <end position="429"/>
    </location>
</feature>
<keyword evidence="7 10" id="KW-1133">Transmembrane helix</keyword>
<evidence type="ECO:0000256" key="7">
    <source>
        <dbReference type="ARBA" id="ARBA00022989"/>
    </source>
</evidence>
<feature type="domain" description="Amino acid transporter transmembrane" evidence="11">
    <location>
        <begin position="50"/>
        <end position="108"/>
    </location>
</feature>
<feature type="transmembrane region" description="Helical" evidence="10">
    <location>
        <begin position="264"/>
        <end position="288"/>
    </location>
</feature>
<evidence type="ECO:0000256" key="4">
    <source>
        <dbReference type="ARBA" id="ARBA00022475"/>
    </source>
</evidence>
<evidence type="ECO:0000313" key="12">
    <source>
        <dbReference type="Ensembl" id="ENSELUP00000083447.1"/>
    </source>
</evidence>
<evidence type="ECO:0000256" key="8">
    <source>
        <dbReference type="ARBA" id="ARBA00023136"/>
    </source>
</evidence>
<comment type="similarity">
    <text evidence="2">Belongs to the amino acid/polyamine transporter 2 family.</text>
</comment>
<evidence type="ECO:0000256" key="6">
    <source>
        <dbReference type="ARBA" id="ARBA00022970"/>
    </source>
</evidence>
<feature type="transmembrane region" description="Helical" evidence="10">
    <location>
        <begin position="348"/>
        <end position="369"/>
    </location>
</feature>
<evidence type="ECO:0000256" key="10">
    <source>
        <dbReference type="SAM" id="Phobius"/>
    </source>
</evidence>
<evidence type="ECO:0000259" key="11">
    <source>
        <dbReference type="Pfam" id="PF01490"/>
    </source>
</evidence>
<feature type="transmembrane region" description="Helical" evidence="10">
    <location>
        <begin position="308"/>
        <end position="328"/>
    </location>
</feature>
<protein>
    <recommendedName>
        <fullName evidence="11">Amino acid transporter transmembrane domain-containing protein</fullName>
    </recommendedName>
</protein>
<evidence type="ECO:0000256" key="3">
    <source>
        <dbReference type="ARBA" id="ARBA00022448"/>
    </source>
</evidence>
<gene>
    <name evidence="12" type="primary">SLC38A6</name>
</gene>
<keyword evidence="5 10" id="KW-0812">Transmembrane</keyword>
<keyword evidence="4" id="KW-1003">Cell membrane</keyword>
<keyword evidence="6" id="KW-0029">Amino-acid transport</keyword>
<dbReference type="Ensembl" id="ENSELUT00000087738.1">
    <property type="protein sequence ID" value="ENSELUP00000083447.1"/>
    <property type="gene ID" value="ENSELUG00000011400.3"/>
</dbReference>
<sequence length="438" mass="47624">MLEINSTSDMSINAGEVTAVYTDHGAAEEDMGSETTLLLGNRAVEQRAKGASFTSSVFNLMNAIMGSGILGLAYAMAHTGVVGFCILLLLVSSLAAYSINLLLKLCDETAMSSYMFILKTELPAAISSFLSPETSGGAWYADGRTLLILVTVCVVLPLALLPRIGFLGYSSSLAFLFMLFFTVVVRIIRPVVVNKWAIPCPLPSNVTHNQISNTTESDCTPKLFVISSKSAYTIPTMSFSFLCHTAVLPIYSELDRPTRKRMQNVTNVSISLSSLLYLISALFGYLTFYGHVDTELLLGYNAYLPRDVLVMTVRLAVLLAVVLTVPLIHFPARKAIIMLFCGDGAFSWVHHIFSTLLILAVVMVLAIFVPDIRNVFGVVGSTTSTCLLFVFPGMFYLRLSNQPLRSLESIGAVSLMVFGLFVGLLSLSVIVVTWVQNP</sequence>
<feature type="transmembrane region" description="Helical" evidence="10">
    <location>
        <begin position="143"/>
        <end position="161"/>
    </location>
</feature>
<reference evidence="12" key="2">
    <citation type="submission" date="2025-08" db="UniProtKB">
        <authorList>
            <consortium name="Ensembl"/>
        </authorList>
    </citation>
    <scope>IDENTIFICATION</scope>
</reference>
<reference evidence="12 13" key="1">
    <citation type="submission" date="2020-02" db="EMBL/GenBank/DDBJ databases">
        <title>Esox lucius (northern pike) genome, fEsoLuc1, primary haplotype.</title>
        <authorList>
            <person name="Myers G."/>
            <person name="Karagic N."/>
            <person name="Meyer A."/>
            <person name="Pippel M."/>
            <person name="Reichard M."/>
            <person name="Winkler S."/>
            <person name="Tracey A."/>
            <person name="Sims Y."/>
            <person name="Howe K."/>
            <person name="Rhie A."/>
            <person name="Formenti G."/>
            <person name="Durbin R."/>
            <person name="Fedrigo O."/>
            <person name="Jarvis E.D."/>
        </authorList>
    </citation>
    <scope>NUCLEOTIDE SEQUENCE [LARGE SCALE GENOMIC DNA]</scope>
</reference>
<dbReference type="PANTHER" id="PTHR22950:SF366">
    <property type="entry name" value="SODIUM-COUPLED NEUTRAL AMINO ACID TRANSPORTER 6-RELATED"/>
    <property type="match status" value="1"/>
</dbReference>
<feature type="transmembrane region" description="Helical" evidence="10">
    <location>
        <begin position="57"/>
        <end position="75"/>
    </location>
</feature>
<keyword evidence="13" id="KW-1185">Reference proteome</keyword>
<organism evidence="12 13">
    <name type="scientific">Esox lucius</name>
    <name type="common">Northern pike</name>
    <dbReference type="NCBI Taxonomy" id="8010"/>
    <lineage>
        <taxon>Eukaryota</taxon>
        <taxon>Metazoa</taxon>
        <taxon>Chordata</taxon>
        <taxon>Craniata</taxon>
        <taxon>Vertebrata</taxon>
        <taxon>Euteleostomi</taxon>
        <taxon>Actinopterygii</taxon>
        <taxon>Neopterygii</taxon>
        <taxon>Teleostei</taxon>
        <taxon>Protacanthopterygii</taxon>
        <taxon>Esociformes</taxon>
        <taxon>Esocidae</taxon>
        <taxon>Esox</taxon>
    </lineage>
</organism>
<keyword evidence="9" id="KW-1015">Disulfide bond</keyword>
<evidence type="ECO:0000313" key="13">
    <source>
        <dbReference type="Proteomes" id="UP000265140"/>
    </source>
</evidence>
<comment type="subcellular location">
    <subcellularLocation>
        <location evidence="1">Cell membrane</location>
        <topology evidence="1">Multi-pass membrane protein</topology>
    </subcellularLocation>
</comment>
<feature type="transmembrane region" description="Helical" evidence="10">
    <location>
        <begin position="173"/>
        <end position="192"/>
    </location>
</feature>
<dbReference type="GO" id="GO:0005886">
    <property type="term" value="C:plasma membrane"/>
    <property type="evidence" value="ECO:0007669"/>
    <property type="project" value="UniProtKB-SubCell"/>
</dbReference>
<dbReference type="GO" id="GO:0015186">
    <property type="term" value="F:L-glutamine transmembrane transporter activity"/>
    <property type="evidence" value="ECO:0007669"/>
    <property type="project" value="TreeGrafter"/>
</dbReference>
<dbReference type="GeneTree" id="ENSGT00940000156982"/>
<evidence type="ECO:0000256" key="2">
    <source>
        <dbReference type="ARBA" id="ARBA00008066"/>
    </source>
</evidence>
<name>A0AAY5KB13_ESOLU</name>
<dbReference type="InterPro" id="IPR013057">
    <property type="entry name" value="AA_transpt_TM"/>
</dbReference>
<dbReference type="PANTHER" id="PTHR22950">
    <property type="entry name" value="AMINO ACID TRANSPORTER"/>
    <property type="match status" value="1"/>
</dbReference>
<dbReference type="Pfam" id="PF01490">
    <property type="entry name" value="Aa_trans"/>
    <property type="match status" value="2"/>
</dbReference>
<feature type="transmembrane region" description="Helical" evidence="10">
    <location>
        <begin position="81"/>
        <end position="102"/>
    </location>
</feature>
<dbReference type="AlphaFoldDB" id="A0AAY5KB13"/>
<reference evidence="12" key="3">
    <citation type="submission" date="2025-09" db="UniProtKB">
        <authorList>
            <consortium name="Ensembl"/>
        </authorList>
    </citation>
    <scope>IDENTIFICATION</scope>
</reference>
<evidence type="ECO:0000256" key="1">
    <source>
        <dbReference type="ARBA" id="ARBA00004651"/>
    </source>
</evidence>
<evidence type="ECO:0000256" key="5">
    <source>
        <dbReference type="ARBA" id="ARBA00022692"/>
    </source>
</evidence>
<feature type="transmembrane region" description="Helical" evidence="10">
    <location>
        <begin position="409"/>
        <end position="435"/>
    </location>
</feature>
<evidence type="ECO:0000256" key="9">
    <source>
        <dbReference type="ARBA" id="ARBA00023157"/>
    </source>
</evidence>
<proteinExistence type="inferred from homology"/>
<keyword evidence="8 10" id="KW-0472">Membrane</keyword>
<accession>A0AAY5KB13</accession>
<keyword evidence="3" id="KW-0813">Transport</keyword>
<feature type="transmembrane region" description="Helical" evidence="10">
    <location>
        <begin position="375"/>
        <end position="397"/>
    </location>
</feature>